<dbReference type="InterPro" id="IPR049278">
    <property type="entry name" value="MS_channel_C"/>
</dbReference>
<feature type="transmembrane region" description="Helical" evidence="7">
    <location>
        <begin position="541"/>
        <end position="562"/>
    </location>
</feature>
<keyword evidence="6 7" id="KW-0472">Membrane</keyword>
<keyword evidence="5 7" id="KW-1133">Transmembrane helix</keyword>
<dbReference type="Pfam" id="PF00924">
    <property type="entry name" value="MS_channel_2nd"/>
    <property type="match status" value="1"/>
</dbReference>
<proteinExistence type="inferred from homology"/>
<evidence type="ECO:0000256" key="3">
    <source>
        <dbReference type="ARBA" id="ARBA00022475"/>
    </source>
</evidence>
<feature type="domain" description="Mechanosensitive ion channel MscS C-terminal" evidence="10">
    <location>
        <begin position="706"/>
        <end position="787"/>
    </location>
</feature>
<dbReference type="Proteomes" id="UP001319104">
    <property type="component" value="Unassembled WGS sequence"/>
</dbReference>
<feature type="transmembrane region" description="Helical" evidence="7">
    <location>
        <begin position="265"/>
        <end position="284"/>
    </location>
</feature>
<feature type="transmembrane region" description="Helical" evidence="7">
    <location>
        <begin position="305"/>
        <end position="326"/>
    </location>
</feature>
<keyword evidence="8" id="KW-0732">Signal</keyword>
<keyword evidence="4 7" id="KW-0812">Transmembrane</keyword>
<dbReference type="Gene3D" id="2.30.30.60">
    <property type="match status" value="1"/>
</dbReference>
<keyword evidence="12" id="KW-1185">Reference proteome</keyword>
<dbReference type="InterPro" id="IPR006686">
    <property type="entry name" value="MscS_channel_CS"/>
</dbReference>
<dbReference type="Gene3D" id="3.30.70.100">
    <property type="match status" value="1"/>
</dbReference>
<keyword evidence="3" id="KW-1003">Cell membrane</keyword>
<dbReference type="PANTHER" id="PTHR30347">
    <property type="entry name" value="POTASSIUM CHANNEL RELATED"/>
    <property type="match status" value="1"/>
</dbReference>
<feature type="signal peptide" evidence="8">
    <location>
        <begin position="1"/>
        <end position="22"/>
    </location>
</feature>
<dbReference type="Gene3D" id="1.10.287.1260">
    <property type="match status" value="1"/>
</dbReference>
<feature type="transmembrane region" description="Helical" evidence="7">
    <location>
        <begin position="357"/>
        <end position="374"/>
    </location>
</feature>
<feature type="transmembrane region" description="Helical" evidence="7">
    <location>
        <begin position="386"/>
        <end position="407"/>
    </location>
</feature>
<feature type="chain" id="PRO_5042850174" evidence="8">
    <location>
        <begin position="23"/>
        <end position="821"/>
    </location>
</feature>
<evidence type="ECO:0000313" key="12">
    <source>
        <dbReference type="Proteomes" id="UP001319104"/>
    </source>
</evidence>
<dbReference type="InterPro" id="IPR023408">
    <property type="entry name" value="MscS_beta-dom_sf"/>
</dbReference>
<dbReference type="GO" id="GO:0005886">
    <property type="term" value="C:plasma membrane"/>
    <property type="evidence" value="ECO:0007669"/>
    <property type="project" value="UniProtKB-SubCell"/>
</dbReference>
<evidence type="ECO:0000256" key="8">
    <source>
        <dbReference type="SAM" id="SignalP"/>
    </source>
</evidence>
<gene>
    <name evidence="11" type="ORF">KI659_00745</name>
</gene>
<dbReference type="InterPro" id="IPR011014">
    <property type="entry name" value="MscS_channel_TM-2"/>
</dbReference>
<dbReference type="InterPro" id="IPR011066">
    <property type="entry name" value="MscS_channel_C_sf"/>
</dbReference>
<evidence type="ECO:0000259" key="9">
    <source>
        <dbReference type="Pfam" id="PF00924"/>
    </source>
</evidence>
<dbReference type="EMBL" id="JAHCMY010000001">
    <property type="protein sequence ID" value="MBS9522531.1"/>
    <property type="molecule type" value="Genomic_DNA"/>
</dbReference>
<dbReference type="Pfam" id="PF21082">
    <property type="entry name" value="MS_channel_3rd"/>
    <property type="match status" value="1"/>
</dbReference>
<protein>
    <submittedName>
        <fullName evidence="11">Mechanosensitive ion channel</fullName>
    </submittedName>
</protein>
<evidence type="ECO:0000256" key="6">
    <source>
        <dbReference type="ARBA" id="ARBA00023136"/>
    </source>
</evidence>
<feature type="transmembrane region" description="Helical" evidence="7">
    <location>
        <begin position="419"/>
        <end position="442"/>
    </location>
</feature>
<feature type="transmembrane region" description="Helical" evidence="7">
    <location>
        <begin position="615"/>
        <end position="644"/>
    </location>
</feature>
<feature type="transmembrane region" description="Helical" evidence="7">
    <location>
        <begin position="454"/>
        <end position="473"/>
    </location>
</feature>
<feature type="transmembrane region" description="Helical" evidence="7">
    <location>
        <begin position="589"/>
        <end position="609"/>
    </location>
</feature>
<comment type="similarity">
    <text evidence="2">Belongs to the MscS (TC 1.A.23) family.</text>
</comment>
<feature type="transmembrane region" description="Helical" evidence="7">
    <location>
        <begin position="501"/>
        <end position="521"/>
    </location>
</feature>
<dbReference type="PROSITE" id="PS01246">
    <property type="entry name" value="UPF0003"/>
    <property type="match status" value="1"/>
</dbReference>
<dbReference type="SUPFAM" id="SSF50182">
    <property type="entry name" value="Sm-like ribonucleoproteins"/>
    <property type="match status" value="1"/>
</dbReference>
<accession>A0AAP2G2Z6</accession>
<dbReference type="InterPro" id="IPR010920">
    <property type="entry name" value="LSM_dom_sf"/>
</dbReference>
<evidence type="ECO:0000256" key="2">
    <source>
        <dbReference type="ARBA" id="ARBA00008017"/>
    </source>
</evidence>
<evidence type="ECO:0000256" key="5">
    <source>
        <dbReference type="ARBA" id="ARBA00022989"/>
    </source>
</evidence>
<dbReference type="GO" id="GO:0008381">
    <property type="term" value="F:mechanosensitive monoatomic ion channel activity"/>
    <property type="evidence" value="ECO:0007669"/>
    <property type="project" value="UniProtKB-ARBA"/>
</dbReference>
<sequence>MKRFLLTALFLTAFLQPFLSHSQEPVISDTFLTPTDTAQAVEKKSISLEELIRKNETYTIALNHINAGLARKIDTLALYEELPRIEQVIETVGERLQYRESSLNLRYLGALENLVVNFKTQVDAWQQTITERNKSLNSIGAEISAIKDDEDLRFALRDTTLLPEYQKQAELLRNRLNKVDSSYHAQRLKLARAQSRVSSTIITLNDFEEEIDERQRQLERRLFAKENNFIWESPDYLEQKRVRYLMKESIALNELILSKYLRDNAYRHFIISIFALGFFIWFTVLLNRIKKEKDFAAIILERVSFIPTSPILSTLLAILPLAPFFYLNPPTVFVQLILTATAGVATLLIFKSLDRKALYFWIGLLGIFLCYSFSNLYVEIAFKERWFLLFLNLAGISLAYLAIRVLESKPEKYPKYINFFIYLYFSMQVISFLANILGRYSLSKMLGVASTNSLVQAITLYAFVTIILEAIYLQLELGKNNQKEFASYFDFKSIRKRLKNFLVGISSIIWVYYFTSNLNIYEYLSLQIGEVLTTERHLGSFSFTLGSILVFIVLIWASSLLARNIAYFAEMKDEAKASSRTQRLGSSILLIRLAVLTTGFLLAITASGISLEKAAIVLGALSVGIGFGLQTIVNNLVSGVILAFERPIQIGDMIEIGNRGGTVKEIGIRASKIKAYDGSEVIIPNGDLLSEHLINWTLSDKTRRVELFIGVAYGSDSDKVTDILEKVMEHEGILTVPKPAVYLQTFADSAVEFRMLFWVGDISTWIAIRSQIMTAIYKAFAEHKIEIPFPQRDLHIKSYPKEDFLRKELIRGKPTEGKDDG</sequence>
<dbReference type="SUPFAM" id="SSF82689">
    <property type="entry name" value="Mechanosensitive channel protein MscS (YggB), C-terminal domain"/>
    <property type="match status" value="1"/>
</dbReference>
<evidence type="ECO:0000256" key="7">
    <source>
        <dbReference type="SAM" id="Phobius"/>
    </source>
</evidence>
<name>A0AAP2G2Z6_9BACT</name>
<dbReference type="InterPro" id="IPR052702">
    <property type="entry name" value="MscS-like_channel"/>
</dbReference>
<feature type="transmembrane region" description="Helical" evidence="7">
    <location>
        <begin position="332"/>
        <end position="350"/>
    </location>
</feature>
<organism evidence="11 12">
    <name type="scientific">Litoribacter ruber</name>
    <dbReference type="NCBI Taxonomy" id="702568"/>
    <lineage>
        <taxon>Bacteria</taxon>
        <taxon>Pseudomonadati</taxon>
        <taxon>Bacteroidota</taxon>
        <taxon>Cytophagia</taxon>
        <taxon>Cytophagales</taxon>
        <taxon>Cyclobacteriaceae</taxon>
        <taxon>Litoribacter</taxon>
    </lineage>
</organism>
<evidence type="ECO:0000313" key="11">
    <source>
        <dbReference type="EMBL" id="MBS9522531.1"/>
    </source>
</evidence>
<dbReference type="PANTHER" id="PTHR30347:SF1">
    <property type="entry name" value="MECHANOSENSITIVE CHANNEL MSCK"/>
    <property type="match status" value="1"/>
</dbReference>
<dbReference type="RefSeq" id="WP_213943431.1">
    <property type="nucleotide sequence ID" value="NZ_JAHCMY010000001.1"/>
</dbReference>
<comment type="subcellular location">
    <subcellularLocation>
        <location evidence="1">Cell membrane</location>
        <topology evidence="1">Multi-pass membrane protein</topology>
    </subcellularLocation>
</comment>
<dbReference type="SUPFAM" id="SSF82861">
    <property type="entry name" value="Mechanosensitive channel protein MscS (YggB), transmembrane region"/>
    <property type="match status" value="1"/>
</dbReference>
<feature type="domain" description="Mechanosensitive ion channel MscS" evidence="9">
    <location>
        <begin position="631"/>
        <end position="697"/>
    </location>
</feature>
<evidence type="ECO:0000256" key="4">
    <source>
        <dbReference type="ARBA" id="ARBA00022692"/>
    </source>
</evidence>
<dbReference type="AlphaFoldDB" id="A0AAP2G2Z6"/>
<evidence type="ECO:0000259" key="10">
    <source>
        <dbReference type="Pfam" id="PF21082"/>
    </source>
</evidence>
<dbReference type="InterPro" id="IPR006685">
    <property type="entry name" value="MscS_channel_2nd"/>
</dbReference>
<comment type="caution">
    <text evidence="11">The sequence shown here is derived from an EMBL/GenBank/DDBJ whole genome shotgun (WGS) entry which is preliminary data.</text>
</comment>
<evidence type="ECO:0000256" key="1">
    <source>
        <dbReference type="ARBA" id="ARBA00004651"/>
    </source>
</evidence>
<reference evidence="11 12" key="1">
    <citation type="submission" date="2021-05" db="EMBL/GenBank/DDBJ databases">
        <authorList>
            <person name="Zhang Z.D."/>
            <person name="Osman G."/>
        </authorList>
    </citation>
    <scope>NUCLEOTIDE SEQUENCE [LARGE SCALE GENOMIC DNA]</scope>
    <source>
        <strain evidence="11 12">KCTC 32217</strain>
    </source>
</reference>